<keyword evidence="2" id="KW-1185">Reference proteome</keyword>
<proteinExistence type="predicted"/>
<name>A0ABW5DR96_9PROT</name>
<dbReference type="EMBL" id="JBHUIP010000004">
    <property type="protein sequence ID" value="MFD2262411.1"/>
    <property type="molecule type" value="Genomic_DNA"/>
</dbReference>
<dbReference type="Proteomes" id="UP001597295">
    <property type="component" value="Unassembled WGS sequence"/>
</dbReference>
<comment type="caution">
    <text evidence="1">The sequence shown here is derived from an EMBL/GenBank/DDBJ whole genome shotgun (WGS) entry which is preliminary data.</text>
</comment>
<sequence length="78" mass="8457">MMPFDSLVPINDNIPQSLTQDLVTQVQNLHEQADALAGIHGELRSAAPILIQELDAIADAFRNFAQLMADARTADGAR</sequence>
<reference evidence="2" key="1">
    <citation type="journal article" date="2019" name="Int. J. Syst. Evol. Microbiol.">
        <title>The Global Catalogue of Microorganisms (GCM) 10K type strain sequencing project: providing services to taxonomists for standard genome sequencing and annotation.</title>
        <authorList>
            <consortium name="The Broad Institute Genomics Platform"/>
            <consortium name="The Broad Institute Genome Sequencing Center for Infectious Disease"/>
            <person name="Wu L."/>
            <person name="Ma J."/>
        </authorList>
    </citation>
    <scope>NUCLEOTIDE SEQUENCE [LARGE SCALE GENOMIC DNA]</scope>
    <source>
        <strain evidence="2">CGMCC 1.19062</strain>
    </source>
</reference>
<organism evidence="1 2">
    <name type="scientific">Lacibacterium aquatile</name>
    <dbReference type="NCBI Taxonomy" id="1168082"/>
    <lineage>
        <taxon>Bacteria</taxon>
        <taxon>Pseudomonadati</taxon>
        <taxon>Pseudomonadota</taxon>
        <taxon>Alphaproteobacteria</taxon>
        <taxon>Rhodospirillales</taxon>
        <taxon>Rhodospirillaceae</taxon>
    </lineage>
</organism>
<protein>
    <submittedName>
        <fullName evidence="1">Uncharacterized protein</fullName>
    </submittedName>
</protein>
<evidence type="ECO:0000313" key="1">
    <source>
        <dbReference type="EMBL" id="MFD2262411.1"/>
    </source>
</evidence>
<evidence type="ECO:0000313" key="2">
    <source>
        <dbReference type="Proteomes" id="UP001597295"/>
    </source>
</evidence>
<gene>
    <name evidence="1" type="ORF">ACFSM5_05880</name>
</gene>
<accession>A0ABW5DR96</accession>